<feature type="transmembrane region" description="Helical" evidence="8">
    <location>
        <begin position="109"/>
        <end position="126"/>
    </location>
</feature>
<feature type="transmembrane region" description="Helical" evidence="8">
    <location>
        <begin position="219"/>
        <end position="238"/>
    </location>
</feature>
<evidence type="ECO:0000313" key="10">
    <source>
        <dbReference type="EMBL" id="BAV88976.1"/>
    </source>
</evidence>
<feature type="transmembrane region" description="Helical" evidence="8">
    <location>
        <begin position="157"/>
        <end position="172"/>
    </location>
</feature>
<dbReference type="EMBL" id="AP017895">
    <property type="protein sequence ID" value="BAV88976.1"/>
    <property type="molecule type" value="Genomic_DNA"/>
</dbReference>
<keyword evidence="5 8" id="KW-0812">Transmembrane</keyword>
<feature type="transmembrane region" description="Helical" evidence="8">
    <location>
        <begin position="184"/>
        <end position="204"/>
    </location>
</feature>
<dbReference type="GeneID" id="93862332"/>
<sequence length="320" mass="34498">MAADNRAPSHMRTGLFYAIITYLMWGMLPLYFNLMADASPVEIVASRVVFSLIFCAALLPMLKLTGGFVEVLRNRRATLVLFAASLLIGVNWFIYVLATTTGRTIDASLGYFINPLVSVSLGVIFLKERLRVAQWVAVGLSAVAVLIMSVVYGQVPFIGLGLAFSFGIYGLLKSRVGGTVAPVVSLSLETLLLIPVALLALVWVQGTGQSTMFTTPGRFLLLASTGVVTAVPLIAFAAAAKRLPLTVIGMVQYVGPSIQFFLAVFVLKDHIGAEKWLGLSIIWVALVIFTADAVRASRTSRLSRTADPETGMVPIVQREE</sequence>
<evidence type="ECO:0000256" key="7">
    <source>
        <dbReference type="ARBA" id="ARBA00023136"/>
    </source>
</evidence>
<dbReference type="InterPro" id="IPR000620">
    <property type="entry name" value="EamA_dom"/>
</dbReference>
<proteinExistence type="inferred from homology"/>
<dbReference type="Proteomes" id="UP000250241">
    <property type="component" value="Chromosome"/>
</dbReference>
<evidence type="ECO:0000256" key="5">
    <source>
        <dbReference type="ARBA" id="ARBA00022692"/>
    </source>
</evidence>
<dbReference type="AlphaFoldDB" id="A0A2Z5R384"/>
<evidence type="ECO:0000256" key="1">
    <source>
        <dbReference type="ARBA" id="ARBA00004651"/>
    </source>
</evidence>
<feature type="transmembrane region" description="Helical" evidence="8">
    <location>
        <begin position="245"/>
        <end position="264"/>
    </location>
</feature>
<feature type="transmembrane region" description="Helical" evidence="8">
    <location>
        <begin position="44"/>
        <end position="65"/>
    </location>
</feature>
<dbReference type="InterPro" id="IPR004626">
    <property type="entry name" value="RarD"/>
</dbReference>
<dbReference type="Pfam" id="PF00892">
    <property type="entry name" value="EamA"/>
    <property type="match status" value="2"/>
</dbReference>
<feature type="domain" description="EamA" evidence="9">
    <location>
        <begin position="13"/>
        <end position="149"/>
    </location>
</feature>
<accession>A0A2Z5R384</accession>
<dbReference type="PANTHER" id="PTHR22911:SF137">
    <property type="entry name" value="SOLUTE CARRIER FAMILY 35 MEMBER G2-RELATED"/>
    <property type="match status" value="1"/>
</dbReference>
<comment type="subcellular location">
    <subcellularLocation>
        <location evidence="1">Cell membrane</location>
        <topology evidence="1">Multi-pass membrane protein</topology>
    </subcellularLocation>
</comment>
<dbReference type="GO" id="GO:0005886">
    <property type="term" value="C:plasma membrane"/>
    <property type="evidence" value="ECO:0007669"/>
    <property type="project" value="UniProtKB-SubCell"/>
</dbReference>
<name>A0A2Z5R384_9MICC</name>
<evidence type="ECO:0000256" key="8">
    <source>
        <dbReference type="SAM" id="Phobius"/>
    </source>
</evidence>
<keyword evidence="7 8" id="KW-0472">Membrane</keyword>
<reference evidence="10 11" key="1">
    <citation type="submission" date="2016-10" db="EMBL/GenBank/DDBJ databases">
        <title>Genome sequence of Rothia aeria strain JCM11412.</title>
        <authorList>
            <person name="Nambu T."/>
        </authorList>
    </citation>
    <scope>NUCLEOTIDE SEQUENCE [LARGE SCALE GENOMIC DNA]</scope>
    <source>
        <strain evidence="10 11">JCM 11412</strain>
    </source>
</reference>
<evidence type="ECO:0000256" key="2">
    <source>
        <dbReference type="ARBA" id="ARBA00007362"/>
    </source>
</evidence>
<dbReference type="RefSeq" id="WP_236588848.1">
    <property type="nucleotide sequence ID" value="NZ_CP068102.1"/>
</dbReference>
<dbReference type="SUPFAM" id="SSF103481">
    <property type="entry name" value="Multidrug resistance efflux transporter EmrE"/>
    <property type="match status" value="2"/>
</dbReference>
<dbReference type="NCBIfam" id="TIGR00688">
    <property type="entry name" value="rarD"/>
    <property type="match status" value="1"/>
</dbReference>
<gene>
    <name evidence="10" type="ORF">RA11412_2677</name>
</gene>
<protein>
    <submittedName>
        <fullName evidence="10">Protein rarD</fullName>
    </submittedName>
</protein>
<dbReference type="PANTHER" id="PTHR22911">
    <property type="entry name" value="ACYL-MALONYL CONDENSING ENZYME-RELATED"/>
    <property type="match status" value="1"/>
</dbReference>
<feature type="transmembrane region" description="Helical" evidence="8">
    <location>
        <begin position="133"/>
        <end position="151"/>
    </location>
</feature>
<dbReference type="InterPro" id="IPR037185">
    <property type="entry name" value="EmrE-like"/>
</dbReference>
<keyword evidence="6 8" id="KW-1133">Transmembrane helix</keyword>
<evidence type="ECO:0000259" key="9">
    <source>
        <dbReference type="Pfam" id="PF00892"/>
    </source>
</evidence>
<feature type="transmembrane region" description="Helical" evidence="8">
    <location>
        <begin position="276"/>
        <end position="294"/>
    </location>
</feature>
<comment type="similarity">
    <text evidence="2">Belongs to the EamA transporter family.</text>
</comment>
<evidence type="ECO:0000256" key="6">
    <source>
        <dbReference type="ARBA" id="ARBA00022989"/>
    </source>
</evidence>
<organism evidence="10 11">
    <name type="scientific">Rothia aeria</name>
    <dbReference type="NCBI Taxonomy" id="172042"/>
    <lineage>
        <taxon>Bacteria</taxon>
        <taxon>Bacillati</taxon>
        <taxon>Actinomycetota</taxon>
        <taxon>Actinomycetes</taxon>
        <taxon>Micrococcales</taxon>
        <taxon>Micrococcaceae</taxon>
        <taxon>Rothia</taxon>
    </lineage>
</organism>
<feature type="transmembrane region" description="Helical" evidence="8">
    <location>
        <begin position="14"/>
        <end position="32"/>
    </location>
</feature>
<keyword evidence="4" id="KW-1003">Cell membrane</keyword>
<keyword evidence="11" id="KW-1185">Reference proteome</keyword>
<feature type="domain" description="EamA" evidence="9">
    <location>
        <begin position="158"/>
        <end position="289"/>
    </location>
</feature>
<evidence type="ECO:0000256" key="3">
    <source>
        <dbReference type="ARBA" id="ARBA00022448"/>
    </source>
</evidence>
<dbReference type="KEGG" id="raj:RA11412_2677"/>
<evidence type="ECO:0000313" key="11">
    <source>
        <dbReference type="Proteomes" id="UP000250241"/>
    </source>
</evidence>
<feature type="transmembrane region" description="Helical" evidence="8">
    <location>
        <begin position="77"/>
        <end position="97"/>
    </location>
</feature>
<evidence type="ECO:0000256" key="4">
    <source>
        <dbReference type="ARBA" id="ARBA00022475"/>
    </source>
</evidence>
<keyword evidence="3" id="KW-0813">Transport</keyword>